<organism evidence="1 2">
    <name type="scientific">Champsocephalus esox</name>
    <name type="common">pike icefish</name>
    <dbReference type="NCBI Taxonomy" id="159716"/>
    <lineage>
        <taxon>Eukaryota</taxon>
        <taxon>Metazoa</taxon>
        <taxon>Chordata</taxon>
        <taxon>Craniata</taxon>
        <taxon>Vertebrata</taxon>
        <taxon>Euteleostomi</taxon>
        <taxon>Actinopterygii</taxon>
        <taxon>Neopterygii</taxon>
        <taxon>Teleostei</taxon>
        <taxon>Neoteleostei</taxon>
        <taxon>Acanthomorphata</taxon>
        <taxon>Eupercaria</taxon>
        <taxon>Perciformes</taxon>
        <taxon>Notothenioidei</taxon>
        <taxon>Channichthyidae</taxon>
        <taxon>Champsocephalus</taxon>
    </lineage>
</organism>
<accession>A0AAN8BJZ3</accession>
<evidence type="ECO:0000313" key="1">
    <source>
        <dbReference type="EMBL" id="KAK5885780.1"/>
    </source>
</evidence>
<protein>
    <submittedName>
        <fullName evidence="1">Uncharacterized protein</fullName>
    </submittedName>
</protein>
<evidence type="ECO:0000313" key="2">
    <source>
        <dbReference type="Proteomes" id="UP001335648"/>
    </source>
</evidence>
<dbReference type="Proteomes" id="UP001335648">
    <property type="component" value="Unassembled WGS sequence"/>
</dbReference>
<comment type="caution">
    <text evidence="1">The sequence shown here is derived from an EMBL/GenBank/DDBJ whole genome shotgun (WGS) entry which is preliminary data.</text>
</comment>
<gene>
    <name evidence="1" type="ORF">CesoFtcFv8_016882</name>
</gene>
<proteinExistence type="predicted"/>
<dbReference type="EMBL" id="JAULUE010002059">
    <property type="protein sequence ID" value="KAK5885780.1"/>
    <property type="molecule type" value="Genomic_DNA"/>
</dbReference>
<dbReference type="AlphaFoldDB" id="A0AAN8BJZ3"/>
<sequence length="88" mass="9948">MLLHTAGPEQGYMRKQVESRVLGPCKQSGEGRHQIRIHEFSSRSLQQKSWLAARQAHPLQRTTDSNSFSCLDKGLRYATWLPGPNASQ</sequence>
<keyword evidence="2" id="KW-1185">Reference proteome</keyword>
<name>A0AAN8BJZ3_9TELE</name>
<reference evidence="1 2" key="1">
    <citation type="journal article" date="2023" name="Mol. Biol. Evol.">
        <title>Genomics of Secondarily Temperate Adaptation in the Only Non-Antarctic Icefish.</title>
        <authorList>
            <person name="Rivera-Colon A.G."/>
            <person name="Rayamajhi N."/>
            <person name="Minhas B.F."/>
            <person name="Madrigal G."/>
            <person name="Bilyk K.T."/>
            <person name="Yoon V."/>
            <person name="Hune M."/>
            <person name="Gregory S."/>
            <person name="Cheng C.H.C."/>
            <person name="Catchen J.M."/>
        </authorList>
    </citation>
    <scope>NUCLEOTIDE SEQUENCE [LARGE SCALE GENOMIC DNA]</scope>
    <source>
        <strain evidence="1">JC2023a</strain>
    </source>
</reference>